<dbReference type="GeneID" id="28971295"/>
<evidence type="ECO:0000313" key="4">
    <source>
        <dbReference type="Proteomes" id="UP000078595"/>
    </source>
</evidence>
<evidence type="ECO:0008006" key="5">
    <source>
        <dbReference type="Google" id="ProtNLM"/>
    </source>
</evidence>
<reference evidence="3" key="2">
    <citation type="submission" date="2013-07" db="EMBL/GenBank/DDBJ databases">
        <authorList>
            <consortium name="The Broad Institute Genome Sequencing Platform"/>
            <person name="Cuomo C."/>
            <person name="Litvintseva A."/>
            <person name="Chen Y."/>
            <person name="Heitman J."/>
            <person name="Sun S."/>
            <person name="Springer D."/>
            <person name="Dromer F."/>
            <person name="Young S.K."/>
            <person name="Zeng Q."/>
            <person name="Gargeya S."/>
            <person name="Fitzgerald M."/>
            <person name="Abouelleil A."/>
            <person name="Alvarado L."/>
            <person name="Berlin A.M."/>
            <person name="Chapman S.B."/>
            <person name="Dewar J."/>
            <person name="Goldberg J."/>
            <person name="Griggs A."/>
            <person name="Gujja S."/>
            <person name="Hansen M."/>
            <person name="Howarth C."/>
            <person name="Imamovic A."/>
            <person name="Larimer J."/>
            <person name="McCowan C."/>
            <person name="Murphy C."/>
            <person name="Pearson M."/>
            <person name="Priest M."/>
            <person name="Roberts A."/>
            <person name="Saif S."/>
            <person name="Shea T."/>
            <person name="Sykes S."/>
            <person name="Wortman J."/>
            <person name="Nusbaum C."/>
            <person name="Birren B."/>
        </authorList>
    </citation>
    <scope>NUCLEOTIDE SEQUENCE</scope>
    <source>
        <strain evidence="3">CBS 10117</strain>
    </source>
</reference>
<keyword evidence="4" id="KW-1185">Reference proteome</keyword>
<dbReference type="RefSeq" id="XP_018259528.1">
    <property type="nucleotide sequence ID" value="XM_018410860.1"/>
</dbReference>
<organism evidence="2">
    <name type="scientific">Kwoniella dejecticola CBS 10117</name>
    <dbReference type="NCBI Taxonomy" id="1296121"/>
    <lineage>
        <taxon>Eukaryota</taxon>
        <taxon>Fungi</taxon>
        <taxon>Dikarya</taxon>
        <taxon>Basidiomycota</taxon>
        <taxon>Agaricomycotina</taxon>
        <taxon>Tremellomycetes</taxon>
        <taxon>Tremellales</taxon>
        <taxon>Cryptococcaceae</taxon>
        <taxon>Kwoniella</taxon>
    </lineage>
</organism>
<reference evidence="3" key="3">
    <citation type="submission" date="2024-02" db="EMBL/GenBank/DDBJ databases">
        <title>Comparative genomics of Cryptococcus and Kwoniella reveals pathogenesis evolution and contrasting modes of karyotype evolution via chromosome fusion or intercentromeric recombination.</title>
        <authorList>
            <person name="Coelho M.A."/>
            <person name="David-Palma M."/>
            <person name="Shea T."/>
            <person name="Bowers K."/>
            <person name="McGinley-Smith S."/>
            <person name="Mohammad A.W."/>
            <person name="Gnirke A."/>
            <person name="Yurkov A.M."/>
            <person name="Nowrousian M."/>
            <person name="Sun S."/>
            <person name="Cuomo C.A."/>
            <person name="Heitman J."/>
        </authorList>
    </citation>
    <scope>NUCLEOTIDE SEQUENCE</scope>
    <source>
        <strain evidence="3">CBS 10117</strain>
    </source>
</reference>
<dbReference type="KEGG" id="kdj:28971295"/>
<reference evidence="2" key="1">
    <citation type="submission" date="2013-07" db="EMBL/GenBank/DDBJ databases">
        <title>The Genome Sequence of Cryptococcus dejecticola CBS10117.</title>
        <authorList>
            <consortium name="The Broad Institute Genome Sequencing Platform"/>
            <person name="Cuomo C."/>
            <person name="Litvintseva A."/>
            <person name="Chen Y."/>
            <person name="Heitman J."/>
            <person name="Sun S."/>
            <person name="Springer D."/>
            <person name="Dromer F."/>
            <person name="Young S.K."/>
            <person name="Zeng Q."/>
            <person name="Gargeya S."/>
            <person name="Fitzgerald M."/>
            <person name="Abouelleil A."/>
            <person name="Alvarado L."/>
            <person name="Berlin A.M."/>
            <person name="Chapman S.B."/>
            <person name="Dewar J."/>
            <person name="Goldberg J."/>
            <person name="Griggs A."/>
            <person name="Gujja S."/>
            <person name="Hansen M."/>
            <person name="Howarth C."/>
            <person name="Imamovic A."/>
            <person name="Larimer J."/>
            <person name="McCowan C."/>
            <person name="Murphy C."/>
            <person name="Pearson M."/>
            <person name="Priest M."/>
            <person name="Roberts A."/>
            <person name="Saif S."/>
            <person name="Shea T."/>
            <person name="Sykes S."/>
            <person name="Wortman J."/>
            <person name="Nusbaum C."/>
            <person name="Birren B."/>
        </authorList>
    </citation>
    <scope>NUCLEOTIDE SEQUENCE [LARGE SCALE GENOMIC DNA]</scope>
    <source>
        <strain evidence="2">CBS 10117</strain>
    </source>
</reference>
<dbReference type="VEuPathDB" id="FungiDB:I303_07596"/>
<dbReference type="EMBL" id="KI894036">
    <property type="protein sequence ID" value="OBR81686.1"/>
    <property type="molecule type" value="Genomic_DNA"/>
</dbReference>
<dbReference type="OrthoDB" id="2566521at2759"/>
<evidence type="ECO:0000313" key="3">
    <source>
        <dbReference type="EMBL" id="WWC64972.1"/>
    </source>
</evidence>
<evidence type="ECO:0000313" key="2">
    <source>
        <dbReference type="EMBL" id="OBR81686.1"/>
    </source>
</evidence>
<dbReference type="EMBL" id="CP144539">
    <property type="protein sequence ID" value="WWC64972.1"/>
    <property type="molecule type" value="Genomic_DNA"/>
</dbReference>
<dbReference type="AlphaFoldDB" id="A0A1A5ZV54"/>
<evidence type="ECO:0000256" key="1">
    <source>
        <dbReference type="SAM" id="MobiDB-lite"/>
    </source>
</evidence>
<feature type="region of interest" description="Disordered" evidence="1">
    <location>
        <begin position="1"/>
        <end position="52"/>
    </location>
</feature>
<sequence length="394" mass="45017">MDHSDSDSSSSDGETRQTIFPPSPPKTPSPSPPAPAPRSPEPESEPEPEQRETDFDQFDYLWLHFNKGIHTGRTDMRPLTGEERFLFVRYTDKYKPDNLAESGSNAKNADVTSESARDTDLIACGDVQPGHSKPQTQSEVTGPISFFEPLSIWVNEFVTTGQTWDVLRGRLGLNDGTAIEIDVIVKIMRPSEFPDEFPPDIEDPMGEDDGYNTTETAIAYALDDDRIYREHLHPNKELQGLGIVPRYYGLFEYYDSNDDQVKVEEVDEHPKFYMMVLEGVGREIEDARDGCYPWEWQDKLRIDALYEQLHRVGKIAHGNVLGQHVLKKEIRKIQSSRNNDGDDGDDGGDGCEYRLFLVDFQRAEALRDKRPKRNRRLIEDDLGNLEYLMIQARE</sequence>
<gene>
    <name evidence="2" type="ORF">I303_07596</name>
    <name evidence="3" type="ORF">I303_107586</name>
</gene>
<dbReference type="Proteomes" id="UP000078595">
    <property type="component" value="Chromosome 10"/>
</dbReference>
<protein>
    <recommendedName>
        <fullName evidence="5">Protein kinase domain-containing protein</fullName>
    </recommendedName>
</protein>
<feature type="compositionally biased region" description="Pro residues" evidence="1">
    <location>
        <begin position="21"/>
        <end position="39"/>
    </location>
</feature>
<name>A0A1A5ZV54_9TREE</name>
<accession>A0A1A5ZV54</accession>
<proteinExistence type="predicted"/>